<evidence type="ECO:0000313" key="1">
    <source>
        <dbReference type="EMBL" id="KAB1072604.1"/>
    </source>
</evidence>
<dbReference type="Proteomes" id="UP000441523">
    <property type="component" value="Unassembled WGS sequence"/>
</dbReference>
<gene>
    <name evidence="1" type="ORF">F6X51_15040</name>
</gene>
<dbReference type="AlphaFoldDB" id="A0A6N6MPW9"/>
<protein>
    <submittedName>
        <fullName evidence="1">Uncharacterized protein</fullName>
    </submittedName>
</protein>
<dbReference type="RefSeq" id="WP_150964494.1">
    <property type="nucleotide sequence ID" value="NZ_VZZJ01000012.1"/>
</dbReference>
<sequence length="102" mass="10398">MVFGTRRGVPALAMVVIAAGIALIRLPPRRVADPCAANPAVHACAIFDAPGWLTRRVHAGRAQEASMSAGQAASSVNLHDVLAISGKPSIRAEAASHNPGGV</sequence>
<accession>A0A6N6MPW9</accession>
<name>A0A6N6MPW9_9HYPH</name>
<dbReference type="EMBL" id="VZZJ01000012">
    <property type="protein sequence ID" value="KAB1072604.1"/>
    <property type="molecule type" value="Genomic_DNA"/>
</dbReference>
<reference evidence="1 2" key="1">
    <citation type="submission" date="2019-09" db="EMBL/GenBank/DDBJ databases">
        <title>YIM 132548 draft genome.</title>
        <authorList>
            <person name="Jiang L."/>
        </authorList>
    </citation>
    <scope>NUCLEOTIDE SEQUENCE [LARGE SCALE GENOMIC DNA]</scope>
    <source>
        <strain evidence="1 2">YIM 132548</strain>
    </source>
</reference>
<keyword evidence="2" id="KW-1185">Reference proteome</keyword>
<organism evidence="1 2">
    <name type="scientific">Methylobacterium planeticum</name>
    <dbReference type="NCBI Taxonomy" id="2615211"/>
    <lineage>
        <taxon>Bacteria</taxon>
        <taxon>Pseudomonadati</taxon>
        <taxon>Pseudomonadota</taxon>
        <taxon>Alphaproteobacteria</taxon>
        <taxon>Hyphomicrobiales</taxon>
        <taxon>Methylobacteriaceae</taxon>
        <taxon>Methylobacterium</taxon>
    </lineage>
</organism>
<proteinExistence type="predicted"/>
<evidence type="ECO:0000313" key="2">
    <source>
        <dbReference type="Proteomes" id="UP000441523"/>
    </source>
</evidence>
<comment type="caution">
    <text evidence="1">The sequence shown here is derived from an EMBL/GenBank/DDBJ whole genome shotgun (WGS) entry which is preliminary data.</text>
</comment>